<feature type="chain" id="PRO_5030116523" evidence="1">
    <location>
        <begin position="23"/>
        <end position="171"/>
    </location>
</feature>
<dbReference type="AlphaFoldDB" id="A0A5D3FVA3"/>
<dbReference type="Gene3D" id="2.40.128.270">
    <property type="match status" value="1"/>
</dbReference>
<dbReference type="Proteomes" id="UP000324383">
    <property type="component" value="Unassembled WGS sequence"/>
</dbReference>
<dbReference type="EMBL" id="VKLW01000003">
    <property type="protein sequence ID" value="TYK35142.1"/>
    <property type="molecule type" value="Genomic_DNA"/>
</dbReference>
<sequence>MKKTIVFQTICLLTLLPLFCGCNDTDDVTSIFTGKTWELTFITENGKHWYPFPDITDSNAYEAYDFITGDKRFTITFTGVEKENVIDGEFTASGSAILSGTWRANAKKNTFACHIKEQRVIDADDKIMAKIIDGLSRAVSYKGDNDNLFIHYPYNEKVNLRLAFHVKRKVQ</sequence>
<organism evidence="2 3">
    <name type="scientific">Bacteroides pyogenes</name>
    <dbReference type="NCBI Taxonomy" id="310300"/>
    <lineage>
        <taxon>Bacteria</taxon>
        <taxon>Pseudomonadati</taxon>
        <taxon>Bacteroidota</taxon>
        <taxon>Bacteroidia</taxon>
        <taxon>Bacteroidales</taxon>
        <taxon>Bacteroidaceae</taxon>
        <taxon>Bacteroides</taxon>
    </lineage>
</organism>
<proteinExistence type="predicted"/>
<keyword evidence="1" id="KW-0732">Signal</keyword>
<evidence type="ECO:0000256" key="1">
    <source>
        <dbReference type="SAM" id="SignalP"/>
    </source>
</evidence>
<evidence type="ECO:0000313" key="2">
    <source>
        <dbReference type="EMBL" id="TYK35142.1"/>
    </source>
</evidence>
<dbReference type="PROSITE" id="PS51257">
    <property type="entry name" value="PROKAR_LIPOPROTEIN"/>
    <property type="match status" value="1"/>
</dbReference>
<accession>A0A5D3FVA3</accession>
<dbReference type="RefSeq" id="WP_027324865.1">
    <property type="nucleotide sequence ID" value="NZ_CAMBON010000010.1"/>
</dbReference>
<name>A0A5D3FVA3_9BACE</name>
<reference evidence="2 3" key="1">
    <citation type="submission" date="2019-07" db="EMBL/GenBank/DDBJ databases">
        <title>Draft Genome Sequences of Bacteroides pyogenes Strains Isolated from the Uterus Holstein Dairy Cows with Metritis.</title>
        <authorList>
            <person name="Cunha F."/>
            <person name="Galvao K.N."/>
            <person name="Jeon S.J."/>
            <person name="Jeong K.C."/>
        </authorList>
    </citation>
    <scope>NUCLEOTIDE SEQUENCE [LARGE SCALE GENOMIC DNA]</scope>
    <source>
        <strain evidence="2 3">KG-31</strain>
    </source>
</reference>
<evidence type="ECO:0000313" key="3">
    <source>
        <dbReference type="Proteomes" id="UP000324383"/>
    </source>
</evidence>
<gene>
    <name evidence="2" type="ORF">FNJ60_01715</name>
</gene>
<dbReference type="CDD" id="cd14492">
    <property type="entry name" value="lipocalin_MxiM-like"/>
    <property type="match status" value="1"/>
</dbReference>
<keyword evidence="3" id="KW-1185">Reference proteome</keyword>
<dbReference type="Pfam" id="PF16139">
    <property type="entry name" value="DUF4847"/>
    <property type="match status" value="1"/>
</dbReference>
<protein>
    <submittedName>
        <fullName evidence="2">DUF4847 domain-containing protein</fullName>
    </submittedName>
</protein>
<feature type="signal peptide" evidence="1">
    <location>
        <begin position="1"/>
        <end position="22"/>
    </location>
</feature>
<dbReference type="InterPro" id="IPR032316">
    <property type="entry name" value="DUF4847"/>
</dbReference>
<dbReference type="InterPro" id="IPR038670">
    <property type="entry name" value="HslJ-like_sf"/>
</dbReference>
<comment type="caution">
    <text evidence="2">The sequence shown here is derived from an EMBL/GenBank/DDBJ whole genome shotgun (WGS) entry which is preliminary data.</text>
</comment>